<protein>
    <submittedName>
        <fullName evidence="3">Uncharacterized protein</fullName>
    </submittedName>
</protein>
<dbReference type="EMBL" id="FO082271">
    <property type="protein sequence ID" value="CCO17751.1"/>
    <property type="molecule type" value="Genomic_DNA"/>
</dbReference>
<dbReference type="Proteomes" id="UP000198341">
    <property type="component" value="Chromosome 8"/>
</dbReference>
<feature type="compositionally biased region" description="Polar residues" evidence="1">
    <location>
        <begin position="26"/>
        <end position="36"/>
    </location>
</feature>
<dbReference type="GeneID" id="19014459"/>
<feature type="transmembrane region" description="Helical" evidence="2">
    <location>
        <begin position="143"/>
        <end position="174"/>
    </location>
</feature>
<sequence>MNPFLAHAEQQETSSQQRNDAAAGATTASQNMNTNNAAEISRPAITATTYTPAPAAGTPIAGPVPSQQESRANNFAVGSPFFSSQLYTGGPSVEHYENDEQEAQRARDEIRNAFSQIGINAPSSDNSNDLLQFVVARQLSRTLRLFACVDIIFCMFFFFTAWVFVFLLFGPVLGYQGARFFKYGNVVAYLVYVLGMACWRVALFITNKSAAAKVLTFIMFMVELYILRLVFKFMQLLKRFSEEELQLLRILENPQRNVWWHQSGGPQATQRVVMVPPQAGMAGRAPMYH</sequence>
<feature type="transmembrane region" description="Helical" evidence="2">
    <location>
        <begin position="186"/>
        <end position="205"/>
    </location>
</feature>
<dbReference type="RefSeq" id="XP_007511630.1">
    <property type="nucleotide sequence ID" value="XM_007511568.1"/>
</dbReference>
<accession>K8EIA2</accession>
<dbReference type="KEGG" id="bpg:Bathy08g04800"/>
<evidence type="ECO:0000313" key="4">
    <source>
        <dbReference type="Proteomes" id="UP000198341"/>
    </source>
</evidence>
<dbReference type="AlphaFoldDB" id="K8EIA2"/>
<feature type="region of interest" description="Disordered" evidence="1">
    <location>
        <begin position="1"/>
        <end position="36"/>
    </location>
</feature>
<evidence type="ECO:0000313" key="3">
    <source>
        <dbReference type="EMBL" id="CCO17751.1"/>
    </source>
</evidence>
<keyword evidence="2" id="KW-1133">Transmembrane helix</keyword>
<evidence type="ECO:0000256" key="2">
    <source>
        <dbReference type="SAM" id="Phobius"/>
    </source>
</evidence>
<keyword evidence="2" id="KW-0812">Transmembrane</keyword>
<organism evidence="3 4">
    <name type="scientific">Bathycoccus prasinos</name>
    <dbReference type="NCBI Taxonomy" id="41875"/>
    <lineage>
        <taxon>Eukaryota</taxon>
        <taxon>Viridiplantae</taxon>
        <taxon>Chlorophyta</taxon>
        <taxon>Mamiellophyceae</taxon>
        <taxon>Mamiellales</taxon>
        <taxon>Bathycoccaceae</taxon>
        <taxon>Bathycoccus</taxon>
    </lineage>
</organism>
<evidence type="ECO:0000256" key="1">
    <source>
        <dbReference type="SAM" id="MobiDB-lite"/>
    </source>
</evidence>
<feature type="transmembrane region" description="Helical" evidence="2">
    <location>
        <begin position="211"/>
        <end position="231"/>
    </location>
</feature>
<dbReference type="OrthoDB" id="498906at2759"/>
<keyword evidence="2" id="KW-0472">Membrane</keyword>
<proteinExistence type="predicted"/>
<name>K8EIA2_9CHLO</name>
<gene>
    <name evidence="3" type="ORF">Bathy08g04800</name>
</gene>
<reference evidence="3 4" key="1">
    <citation type="submission" date="2011-10" db="EMBL/GenBank/DDBJ databases">
        <authorList>
            <person name="Genoscope - CEA"/>
        </authorList>
    </citation>
    <scope>NUCLEOTIDE SEQUENCE [LARGE SCALE GENOMIC DNA]</scope>
    <source>
        <strain evidence="3 4">RCC 1105</strain>
    </source>
</reference>
<keyword evidence="4" id="KW-1185">Reference proteome</keyword>